<keyword evidence="2" id="KW-0472">Membrane</keyword>
<evidence type="ECO:0000313" key="3">
    <source>
        <dbReference type="EMBL" id="SDK23484.1"/>
    </source>
</evidence>
<proteinExistence type="predicted"/>
<feature type="transmembrane region" description="Helical" evidence="2">
    <location>
        <begin position="41"/>
        <end position="57"/>
    </location>
</feature>
<feature type="region of interest" description="Disordered" evidence="1">
    <location>
        <begin position="1"/>
        <end position="30"/>
    </location>
</feature>
<feature type="transmembrane region" description="Helical" evidence="2">
    <location>
        <begin position="142"/>
        <end position="165"/>
    </location>
</feature>
<evidence type="ECO:0000256" key="2">
    <source>
        <dbReference type="SAM" id="Phobius"/>
    </source>
</evidence>
<evidence type="ECO:0000313" key="4">
    <source>
        <dbReference type="Proteomes" id="UP000199155"/>
    </source>
</evidence>
<name>A0A1G9A9H6_9ACTN</name>
<feature type="transmembrane region" description="Helical" evidence="2">
    <location>
        <begin position="115"/>
        <end position="135"/>
    </location>
</feature>
<feature type="transmembrane region" description="Helical" evidence="2">
    <location>
        <begin position="171"/>
        <end position="190"/>
    </location>
</feature>
<keyword evidence="4" id="KW-1185">Reference proteome</keyword>
<dbReference type="STRING" id="417292.SAMN05421806_105419"/>
<sequence length="221" mass="23125">MTETNTTASTSTTTTTTTTTTTSTSAPGAAPVMRERIPHEIVASVLAATTAFIGGNALHLPPWAIFIAWAGTFLLGGPNLANAKRLWCAMPMGSTFALVIVLLETNAGTAFGESQLARNFFAALCILVVNTTLMYTGRLPLFSLIPGMFFGFASYFATFFGGFGYDAGNAWSAWICVIAMNALGPVFAWLSVRLAFPVPVETPAPAAAPAPKPPAPRGEPA</sequence>
<dbReference type="Proteomes" id="UP000199155">
    <property type="component" value="Unassembled WGS sequence"/>
</dbReference>
<dbReference type="InterPro" id="IPR009476">
    <property type="entry name" value="DUF1097"/>
</dbReference>
<reference evidence="3 4" key="1">
    <citation type="submission" date="2016-10" db="EMBL/GenBank/DDBJ databases">
        <authorList>
            <person name="de Groot N.N."/>
        </authorList>
    </citation>
    <scope>NUCLEOTIDE SEQUENCE [LARGE SCALE GENOMIC DNA]</scope>
    <source>
        <strain evidence="3 4">CGMCC 4.5727</strain>
    </source>
</reference>
<feature type="transmembrane region" description="Helical" evidence="2">
    <location>
        <begin position="86"/>
        <end position="103"/>
    </location>
</feature>
<keyword evidence="2" id="KW-1133">Transmembrane helix</keyword>
<dbReference type="EMBL" id="FNFF01000005">
    <property type="protein sequence ID" value="SDK23484.1"/>
    <property type="molecule type" value="Genomic_DNA"/>
</dbReference>
<organism evidence="3 4">
    <name type="scientific">Streptomyces indicus</name>
    <dbReference type="NCBI Taxonomy" id="417292"/>
    <lineage>
        <taxon>Bacteria</taxon>
        <taxon>Bacillati</taxon>
        <taxon>Actinomycetota</taxon>
        <taxon>Actinomycetes</taxon>
        <taxon>Kitasatosporales</taxon>
        <taxon>Streptomycetaceae</taxon>
        <taxon>Streptomyces</taxon>
    </lineage>
</organism>
<accession>A0A1G9A9H6</accession>
<evidence type="ECO:0000256" key="1">
    <source>
        <dbReference type="SAM" id="MobiDB-lite"/>
    </source>
</evidence>
<protein>
    <recommendedName>
        <fullName evidence="5">DUF1097 domain-containing protein</fullName>
    </recommendedName>
</protein>
<keyword evidence="2" id="KW-0812">Transmembrane</keyword>
<dbReference type="RefSeq" id="WP_245769362.1">
    <property type="nucleotide sequence ID" value="NZ_FNFF01000005.1"/>
</dbReference>
<gene>
    <name evidence="3" type="ORF">SAMN05421806_105419</name>
</gene>
<dbReference type="AlphaFoldDB" id="A0A1G9A9H6"/>
<evidence type="ECO:0008006" key="5">
    <source>
        <dbReference type="Google" id="ProtNLM"/>
    </source>
</evidence>
<dbReference type="Pfam" id="PF06496">
    <property type="entry name" value="DUF1097"/>
    <property type="match status" value="1"/>
</dbReference>
<feature type="compositionally biased region" description="Low complexity" evidence="1">
    <location>
        <begin position="1"/>
        <end position="25"/>
    </location>
</feature>